<keyword evidence="2" id="KW-1185">Reference proteome</keyword>
<protein>
    <submittedName>
        <fullName evidence="1">Uncharacterized protein</fullName>
    </submittedName>
</protein>
<name>A0ABU1SYQ9_9HYPH</name>
<reference evidence="1 2" key="1">
    <citation type="submission" date="2023-07" db="EMBL/GenBank/DDBJ databases">
        <title>Sorghum-associated microbial communities from plants grown in Nebraska, USA.</title>
        <authorList>
            <person name="Schachtman D."/>
        </authorList>
    </citation>
    <scope>NUCLEOTIDE SEQUENCE [LARGE SCALE GENOMIC DNA]</scope>
    <source>
        <strain evidence="1 2">3199</strain>
    </source>
</reference>
<accession>A0ABU1SYQ9</accession>
<sequence length="53" mass="5619">MNKPIAFHTFKDGRNIADAQSDIPLIVTSKDVILVGVSASNHLQSSPITGARS</sequence>
<evidence type="ECO:0000313" key="2">
    <source>
        <dbReference type="Proteomes" id="UP001250791"/>
    </source>
</evidence>
<comment type="caution">
    <text evidence="1">The sequence shown here is derived from an EMBL/GenBank/DDBJ whole genome shotgun (WGS) entry which is preliminary data.</text>
</comment>
<dbReference type="Proteomes" id="UP001250791">
    <property type="component" value="Unassembled WGS sequence"/>
</dbReference>
<organism evidence="1 2">
    <name type="scientific">Rhizobium miluonense</name>
    <dbReference type="NCBI Taxonomy" id="411945"/>
    <lineage>
        <taxon>Bacteria</taxon>
        <taxon>Pseudomonadati</taxon>
        <taxon>Pseudomonadota</taxon>
        <taxon>Alphaproteobacteria</taxon>
        <taxon>Hyphomicrobiales</taxon>
        <taxon>Rhizobiaceae</taxon>
        <taxon>Rhizobium/Agrobacterium group</taxon>
        <taxon>Rhizobium</taxon>
    </lineage>
</organism>
<gene>
    <name evidence="1" type="ORF">J2W52_005757</name>
</gene>
<proteinExistence type="predicted"/>
<dbReference type="EMBL" id="JAVDUP010000013">
    <property type="protein sequence ID" value="MDR6904124.1"/>
    <property type="molecule type" value="Genomic_DNA"/>
</dbReference>
<dbReference type="RefSeq" id="WP_183715765.1">
    <property type="nucleotide sequence ID" value="NZ_JAVDUP010000013.1"/>
</dbReference>
<evidence type="ECO:0000313" key="1">
    <source>
        <dbReference type="EMBL" id="MDR6904124.1"/>
    </source>
</evidence>